<feature type="transmembrane region" description="Helical" evidence="6">
    <location>
        <begin position="709"/>
        <end position="732"/>
    </location>
</feature>
<dbReference type="Pfam" id="PF23231">
    <property type="entry name" value="HAT_Syf1_CNRKL1_C"/>
    <property type="match status" value="1"/>
</dbReference>
<feature type="transmembrane region" description="Helical" evidence="6">
    <location>
        <begin position="647"/>
        <end position="666"/>
    </location>
</feature>
<feature type="region of interest" description="Disordered" evidence="5">
    <location>
        <begin position="531"/>
        <end position="566"/>
    </location>
</feature>
<dbReference type="EMBL" id="AP028911">
    <property type="protein sequence ID" value="BES92141.1"/>
    <property type="molecule type" value="Genomic_DNA"/>
</dbReference>
<comment type="subcellular location">
    <subcellularLocation>
        <location evidence="1">Nucleus</location>
    </subcellularLocation>
</comment>
<dbReference type="SUPFAM" id="SSF48452">
    <property type="entry name" value="TPR-like"/>
    <property type="match status" value="2"/>
</dbReference>
<gene>
    <name evidence="8" type="ORF">NTJ_04950</name>
</gene>
<evidence type="ECO:0000256" key="1">
    <source>
        <dbReference type="ARBA" id="ARBA00004123"/>
    </source>
</evidence>
<dbReference type="InterPro" id="IPR003107">
    <property type="entry name" value="HAT"/>
</dbReference>
<keyword evidence="3" id="KW-0677">Repeat</keyword>
<evidence type="ECO:0000256" key="4">
    <source>
        <dbReference type="ARBA" id="ARBA00023242"/>
    </source>
</evidence>
<keyword evidence="6" id="KW-0812">Transmembrane</keyword>
<evidence type="ECO:0000259" key="7">
    <source>
        <dbReference type="Pfam" id="PF23231"/>
    </source>
</evidence>
<keyword evidence="6" id="KW-1133">Transmembrane helix</keyword>
<reference evidence="8 9" key="1">
    <citation type="submission" date="2023-09" db="EMBL/GenBank/DDBJ databases">
        <title>Nesidiocoris tenuis whole genome shotgun sequence.</title>
        <authorList>
            <person name="Shibata T."/>
            <person name="Shimoda M."/>
            <person name="Kobayashi T."/>
            <person name="Uehara T."/>
        </authorList>
    </citation>
    <scope>NUCLEOTIDE SEQUENCE [LARGE SCALE GENOMIC DNA]</scope>
    <source>
        <strain evidence="8 9">Japan</strain>
    </source>
</reference>
<evidence type="ECO:0000256" key="3">
    <source>
        <dbReference type="ARBA" id="ARBA00022737"/>
    </source>
</evidence>
<dbReference type="PANTHER" id="PTHR23270">
    <property type="entry name" value="PROGRAMMED CELL DEATH PROTEIN 11 PRE-RRNA PROCESSING PROTEIN RRP5"/>
    <property type="match status" value="1"/>
</dbReference>
<proteinExistence type="predicted"/>
<feature type="region of interest" description="Disordered" evidence="5">
    <location>
        <begin position="23"/>
        <end position="180"/>
    </location>
</feature>
<feature type="transmembrane region" description="Helical" evidence="6">
    <location>
        <begin position="581"/>
        <end position="604"/>
    </location>
</feature>
<evidence type="ECO:0000256" key="6">
    <source>
        <dbReference type="SAM" id="Phobius"/>
    </source>
</evidence>
<feature type="compositionally biased region" description="Basic residues" evidence="5">
    <location>
        <begin position="32"/>
        <end position="42"/>
    </location>
</feature>
<dbReference type="Gene3D" id="1.25.40.10">
    <property type="entry name" value="Tetratricopeptide repeat domain"/>
    <property type="match status" value="1"/>
</dbReference>
<feature type="region of interest" description="Disordered" evidence="5">
    <location>
        <begin position="206"/>
        <end position="231"/>
    </location>
</feature>
<keyword evidence="4" id="KW-0539">Nucleus</keyword>
<feature type="compositionally biased region" description="Basic residues" evidence="5">
    <location>
        <begin position="146"/>
        <end position="159"/>
    </location>
</feature>
<feature type="compositionally biased region" description="Polar residues" evidence="5">
    <location>
        <begin position="165"/>
        <end position="179"/>
    </location>
</feature>
<dbReference type="Proteomes" id="UP001307889">
    <property type="component" value="Chromosome 3"/>
</dbReference>
<feature type="domain" description="Pre-mRNA-splicing factor Syf1/CRNKL1-like C-terminal HAT-repeats" evidence="7">
    <location>
        <begin position="277"/>
        <end position="521"/>
    </location>
</feature>
<evidence type="ECO:0000256" key="5">
    <source>
        <dbReference type="SAM" id="MobiDB-lite"/>
    </source>
</evidence>
<feature type="compositionally biased region" description="Basic and acidic residues" evidence="5">
    <location>
        <begin position="50"/>
        <end position="73"/>
    </location>
</feature>
<dbReference type="InterPro" id="IPR045209">
    <property type="entry name" value="Rrp5"/>
</dbReference>
<feature type="compositionally biased region" description="Acidic residues" evidence="5">
    <location>
        <begin position="540"/>
        <end position="564"/>
    </location>
</feature>
<dbReference type="InterPro" id="IPR055430">
    <property type="entry name" value="HAT_Syf1_CNRKL1_C"/>
</dbReference>
<keyword evidence="9" id="KW-1185">Reference proteome</keyword>
<protein>
    <submittedName>
        <fullName evidence="8">Programmed cell death protein</fullName>
    </submittedName>
</protein>
<evidence type="ECO:0000313" key="9">
    <source>
        <dbReference type="Proteomes" id="UP001307889"/>
    </source>
</evidence>
<dbReference type="InterPro" id="IPR011990">
    <property type="entry name" value="TPR-like_helical_dom_sf"/>
</dbReference>
<sequence>MLNPKNPLVEVSEYEDYLGLKEGPADRNRIEKRVKKKPKNLARKSAVPENRSDDVASEFKSKELRRFPGKKLDGSNFNGRPEKSVSNGSNNEQEERANEILQNELERPSDGRDTPFIKNDRFMKRRQRENSKSPGPLESKFTNVRAPKRRKQRSKRIVARMRSGLQKNSNDAQTESPKNATLVPSCFEDLGAFDWNATAKDLAKVVSNQTQQHSESEESDEEVPTKRKKLSKAEKRLKALEEEKKLKLKERELLEADENPNSPDHFERLLVGCPDSAEIWIKYMGYHAVNADIEKARAVGRRAIKRIDPQQSASKLDVWKALLNLEHSFCPLETFRETFAEALKCNDDYAINTQVLKLYADSKNVTEVDQLTNIMVKKYKDNVECWLQCQNALMSVGLNEKARNLLQKALAVLTKKNHITLISRFALLENKHGFPEQAQALFENLMTSFPQRLDLLSVYVDMLVKSQCIEMARNVLERAAGNTLPARKMKSIYTKWLAFEEMHGSPSDVSKVEKAAKKYVANIMELPDRKNLEEIKEEVQNEEGPENPSDEDGVNADDGNDDSDSQYHDTLVEGIGQLNRFYGPVVMAGMAYSFVGLVAELFFICVTSGGEEPNSILAYFMYLCFSASNALYLFAITQSCHNAVEKMFHLAVLQVVVPFLSVADFIDQYFEHLRQSLLLDDERKKLTILDLLNIQDDLISLVDRLCRAYGFQILCVVLFSFAIVPGLVFFVVDNVGTGRMSTFDLVYYAATSSHQILLVASITALCSSTIDKVKMPS</sequence>
<name>A0ABN7AIQ9_9HEMI</name>
<evidence type="ECO:0000256" key="2">
    <source>
        <dbReference type="ARBA" id="ARBA00022552"/>
    </source>
</evidence>
<feature type="compositionally biased region" description="Basic and acidic residues" evidence="5">
    <location>
        <begin position="93"/>
        <end position="122"/>
    </location>
</feature>
<evidence type="ECO:0000313" key="8">
    <source>
        <dbReference type="EMBL" id="BES92141.1"/>
    </source>
</evidence>
<organism evidence="8 9">
    <name type="scientific">Nesidiocoris tenuis</name>
    <dbReference type="NCBI Taxonomy" id="355587"/>
    <lineage>
        <taxon>Eukaryota</taxon>
        <taxon>Metazoa</taxon>
        <taxon>Ecdysozoa</taxon>
        <taxon>Arthropoda</taxon>
        <taxon>Hexapoda</taxon>
        <taxon>Insecta</taxon>
        <taxon>Pterygota</taxon>
        <taxon>Neoptera</taxon>
        <taxon>Paraneoptera</taxon>
        <taxon>Hemiptera</taxon>
        <taxon>Heteroptera</taxon>
        <taxon>Panheteroptera</taxon>
        <taxon>Cimicomorpha</taxon>
        <taxon>Miridae</taxon>
        <taxon>Dicyphina</taxon>
        <taxon>Nesidiocoris</taxon>
    </lineage>
</organism>
<keyword evidence="2" id="KW-0698">rRNA processing</keyword>
<keyword evidence="6" id="KW-0472">Membrane</keyword>
<dbReference type="SMART" id="SM00386">
    <property type="entry name" value="HAT"/>
    <property type="match status" value="5"/>
</dbReference>
<dbReference type="PANTHER" id="PTHR23270:SF10">
    <property type="entry name" value="PROTEIN RRP5 HOMOLOG"/>
    <property type="match status" value="1"/>
</dbReference>
<accession>A0ABN7AIQ9</accession>
<feature type="transmembrane region" description="Helical" evidence="6">
    <location>
        <begin position="752"/>
        <end position="770"/>
    </location>
</feature>
<feature type="transmembrane region" description="Helical" evidence="6">
    <location>
        <begin position="616"/>
        <end position="635"/>
    </location>
</feature>